<protein>
    <submittedName>
        <fullName evidence="5">Dihydrodipicolinate reductase</fullName>
    </submittedName>
</protein>
<comment type="caution">
    <text evidence="5">The sequence shown here is derived from an EMBL/GenBank/DDBJ whole genome shotgun (WGS) entry which is preliminary data.</text>
</comment>
<keyword evidence="1" id="KW-0521">NADP</keyword>
<feature type="domain" description="2,4-diaminopentanoate dehydrogenase C-terminal" evidence="4">
    <location>
        <begin position="139"/>
        <end position="346"/>
    </location>
</feature>
<dbReference type="GO" id="GO:0009089">
    <property type="term" value="P:lysine biosynthetic process via diaminopimelate"/>
    <property type="evidence" value="ECO:0007669"/>
    <property type="project" value="InterPro"/>
</dbReference>
<dbReference type="GO" id="GO:0008839">
    <property type="term" value="F:4-hydroxy-tetrahydrodipicolinate reductase"/>
    <property type="evidence" value="ECO:0007669"/>
    <property type="project" value="InterPro"/>
</dbReference>
<gene>
    <name evidence="5" type="ORF">A5636_07545</name>
</gene>
<dbReference type="Pfam" id="PF01113">
    <property type="entry name" value="DapB_N"/>
    <property type="match status" value="1"/>
</dbReference>
<sequence length="354" mass="38267">MSKTYRVIQWMTGDVGQVALRHFADSPVFELAAVLVHTPEKVGKDAGDIVGIAPTGVITTDDIDSVLATQADCVFYTPIIMDVDTVCRLLRSGKNVVTTSGFFHPSRDFREEAAKIEAACREGRTSFHGGGIHPGYAGDLLPLTLARVISRIDKIEVYEVVNVLADAPLDHIDWLGFGKAKDEFLSSPTILGLGLPFFAQSMYMLADGLSVEIEDINYELTVATATEDISHGFGVIPSGTVAAQHHTWTALVEGRPLIVFHAIYLTGGPDAIEPAWDWGKTRYRIVIDGDPPSALTLEGVEVTDGTTPSSMTHPGYNWTAMGAVNAIPDVCDAEPGWLTHLDLGLVRPRGLVRK</sequence>
<dbReference type="EMBL" id="LZLQ01000096">
    <property type="protein sequence ID" value="OBK14488.1"/>
    <property type="molecule type" value="Genomic_DNA"/>
</dbReference>
<dbReference type="OrthoDB" id="4759936at2"/>
<evidence type="ECO:0000313" key="6">
    <source>
        <dbReference type="Proteomes" id="UP000093629"/>
    </source>
</evidence>
<evidence type="ECO:0000256" key="1">
    <source>
        <dbReference type="ARBA" id="ARBA00022857"/>
    </source>
</evidence>
<name>A0A1A3MX57_MYCAS</name>
<dbReference type="SUPFAM" id="SSF51735">
    <property type="entry name" value="NAD(P)-binding Rossmann-fold domains"/>
    <property type="match status" value="1"/>
</dbReference>
<organism evidence="5 6">
    <name type="scientific">Mycobacterium asiaticum</name>
    <dbReference type="NCBI Taxonomy" id="1790"/>
    <lineage>
        <taxon>Bacteria</taxon>
        <taxon>Bacillati</taxon>
        <taxon>Actinomycetota</taxon>
        <taxon>Actinomycetes</taxon>
        <taxon>Mycobacteriales</taxon>
        <taxon>Mycobacteriaceae</taxon>
        <taxon>Mycobacterium</taxon>
    </lineage>
</organism>
<dbReference type="InterPro" id="IPR045760">
    <property type="entry name" value="DAP_DH_C"/>
</dbReference>
<keyword evidence="6" id="KW-1185">Reference proteome</keyword>
<dbReference type="InterPro" id="IPR036291">
    <property type="entry name" value="NAD(P)-bd_dom_sf"/>
</dbReference>
<dbReference type="CDD" id="cd24146">
    <property type="entry name" value="nat-AmDH_N_like"/>
    <property type="match status" value="1"/>
</dbReference>
<dbReference type="InterPro" id="IPR000846">
    <property type="entry name" value="DapB_N"/>
</dbReference>
<dbReference type="Proteomes" id="UP000093629">
    <property type="component" value="Unassembled WGS sequence"/>
</dbReference>
<dbReference type="Gene3D" id="3.40.50.720">
    <property type="entry name" value="NAD(P)-binding Rossmann-like Domain"/>
    <property type="match status" value="1"/>
</dbReference>
<evidence type="ECO:0000256" key="2">
    <source>
        <dbReference type="ARBA" id="ARBA00023002"/>
    </source>
</evidence>
<feature type="domain" description="Dihydrodipicolinate reductase N-terminal" evidence="3">
    <location>
        <begin position="12"/>
        <end position="103"/>
    </location>
</feature>
<proteinExistence type="predicted"/>
<evidence type="ECO:0000259" key="4">
    <source>
        <dbReference type="Pfam" id="PF19328"/>
    </source>
</evidence>
<dbReference type="RefSeq" id="WP_065159384.1">
    <property type="nucleotide sequence ID" value="NZ_LZLQ01000096.1"/>
</dbReference>
<dbReference type="Pfam" id="PF19328">
    <property type="entry name" value="DAP_DH_C"/>
    <property type="match status" value="1"/>
</dbReference>
<accession>A0A1A3MX57</accession>
<reference evidence="6" key="1">
    <citation type="submission" date="2016-06" db="EMBL/GenBank/DDBJ databases">
        <authorList>
            <person name="Sutton G."/>
            <person name="Brinkac L."/>
            <person name="Sanka R."/>
            <person name="Adams M."/>
            <person name="Lau E."/>
            <person name="Garcia-Basteiro A."/>
            <person name="Lopez-Varela E."/>
            <person name="Palencia S."/>
        </authorList>
    </citation>
    <scope>NUCLEOTIDE SEQUENCE [LARGE SCALE GENOMIC DNA]</scope>
    <source>
        <strain evidence="6">1245139.5</strain>
    </source>
</reference>
<keyword evidence="2" id="KW-0560">Oxidoreductase</keyword>
<evidence type="ECO:0000259" key="3">
    <source>
        <dbReference type="Pfam" id="PF01113"/>
    </source>
</evidence>
<dbReference type="AlphaFoldDB" id="A0A1A3MX57"/>
<evidence type="ECO:0000313" key="5">
    <source>
        <dbReference type="EMBL" id="OBK14488.1"/>
    </source>
</evidence>